<accession>A0A172Q0U9</accession>
<keyword evidence="2" id="KW-1185">Reference proteome</keyword>
<evidence type="ECO:0000313" key="2">
    <source>
        <dbReference type="Proteomes" id="UP000225947"/>
    </source>
</evidence>
<organism evidence="1 2">
    <name type="scientific">Acinetobacter phage vB_AbaM_ME3</name>
    <dbReference type="NCBI Taxonomy" id="1837876"/>
    <lineage>
        <taxon>Viruses</taxon>
        <taxon>Duplodnaviria</taxon>
        <taxon>Heunggongvirae</taxon>
        <taxon>Uroviricota</taxon>
        <taxon>Caudoviricetes</taxon>
        <taxon>Metrivirus</taxon>
        <taxon>Metrivirus ME3</taxon>
    </lineage>
</organism>
<gene>
    <name evidence="1" type="ORF">ME3_320</name>
</gene>
<proteinExistence type="predicted"/>
<dbReference type="EMBL" id="KU935715">
    <property type="protein sequence ID" value="AND75481.1"/>
    <property type="molecule type" value="Genomic_DNA"/>
</dbReference>
<reference evidence="2" key="1">
    <citation type="submission" date="2016-03" db="EMBL/GenBank/DDBJ databases">
        <title>Characterization of Acinetobacter baumannii phage vB_AbaM_ME3.</title>
        <authorList>
            <person name="Buttimer C.T.H."/>
            <person name="Elbreki M."/>
            <person name="Coffey A."/>
        </authorList>
    </citation>
    <scope>NUCLEOTIDE SEQUENCE [LARGE SCALE GENOMIC DNA]</scope>
</reference>
<dbReference type="Proteomes" id="UP000225947">
    <property type="component" value="Segment"/>
</dbReference>
<sequence>MLENLVEVDSFVKLPVAPSVVFTLYKELVQVFSDKWDVLNSKERIAIASSLNLNVKYLTRVLKDSDKSLSIAQLFKLCYFFNHDLILTKGKEKIVFSITDPKFVNDHIVRLNKILFEIIKPVPTNHLAYLSKIQHLSLYNLKDVYITRRNFVRYMRLLVNFDVSFHLIPKVKVTQMYKEVKNVA</sequence>
<evidence type="ECO:0000313" key="1">
    <source>
        <dbReference type="EMBL" id="AND75481.1"/>
    </source>
</evidence>
<name>A0A172Q0U9_9CAUD</name>
<protein>
    <submittedName>
        <fullName evidence="1">Uncharacterized protein</fullName>
    </submittedName>
</protein>